<name>A0ABQ8TQ72_PERAM</name>
<reference evidence="1 2" key="1">
    <citation type="journal article" date="2022" name="Allergy">
        <title>Genome assembly and annotation of Periplaneta americana reveal a comprehensive cockroach allergen profile.</title>
        <authorList>
            <person name="Wang L."/>
            <person name="Xiong Q."/>
            <person name="Saelim N."/>
            <person name="Wang L."/>
            <person name="Nong W."/>
            <person name="Wan A.T."/>
            <person name="Shi M."/>
            <person name="Liu X."/>
            <person name="Cao Q."/>
            <person name="Hui J.H.L."/>
            <person name="Sookrung N."/>
            <person name="Leung T.F."/>
            <person name="Tungtrongchitr A."/>
            <person name="Tsui S.K.W."/>
        </authorList>
    </citation>
    <scope>NUCLEOTIDE SEQUENCE [LARGE SCALE GENOMIC DNA]</scope>
    <source>
        <strain evidence="1">PWHHKU_190912</strain>
    </source>
</reference>
<keyword evidence="2" id="KW-1185">Reference proteome</keyword>
<dbReference type="Proteomes" id="UP001148838">
    <property type="component" value="Unassembled WGS sequence"/>
</dbReference>
<proteinExistence type="predicted"/>
<evidence type="ECO:0000313" key="1">
    <source>
        <dbReference type="EMBL" id="KAJ4448841.1"/>
    </source>
</evidence>
<organism evidence="1 2">
    <name type="scientific">Periplaneta americana</name>
    <name type="common">American cockroach</name>
    <name type="synonym">Blatta americana</name>
    <dbReference type="NCBI Taxonomy" id="6978"/>
    <lineage>
        <taxon>Eukaryota</taxon>
        <taxon>Metazoa</taxon>
        <taxon>Ecdysozoa</taxon>
        <taxon>Arthropoda</taxon>
        <taxon>Hexapoda</taxon>
        <taxon>Insecta</taxon>
        <taxon>Pterygota</taxon>
        <taxon>Neoptera</taxon>
        <taxon>Polyneoptera</taxon>
        <taxon>Dictyoptera</taxon>
        <taxon>Blattodea</taxon>
        <taxon>Blattoidea</taxon>
        <taxon>Blattidae</taxon>
        <taxon>Blattinae</taxon>
        <taxon>Periplaneta</taxon>
    </lineage>
</organism>
<evidence type="ECO:0000313" key="2">
    <source>
        <dbReference type="Proteomes" id="UP001148838"/>
    </source>
</evidence>
<dbReference type="EMBL" id="JAJSOF020000003">
    <property type="protein sequence ID" value="KAJ4448841.1"/>
    <property type="molecule type" value="Genomic_DNA"/>
</dbReference>
<accession>A0ABQ8TQ72</accession>
<sequence>MSPGSSTESYPAFARVWLRENPGKSLNQVTCPNRDSNPGHLVSQPDALTVTPRVWTPPYRKQDIQMRGYISVAGVPEFCPAGVLLHASKSTDMRLSHLSTLKCHRPGPGSNPQPWAEKASAIPTRQPGRPEFGSRTAAAEVFPYFRPDCFLTESKNLSKASSAGIGFQSRKGSKGLCSSDIVPESESSLSVLDSSCRLDWGGLSSVLCGGVVSVPRPPAVEGPPSLPLRFLRRKVKRDPRARTVGPWSFSVPLRIPWGEAGVVAGGDISVAGVPEFCPAGVLLHASKCTDMSLSHLSTLKCHRPGPGSNPQPWAEKASAIPTRQPGRLYKMLCFLFNDARNCRGYISVAGVPEFCPAGVLLHASKSTDMRLSHLSTLKCHRPGPGSNPQPWAEKASAIPTRQPGRPEFGSRTAAAEVFPYFPDCFLTESKNLSKASSAGIGFQSRKGSKGLCSSDILPESESSLSVLDSSCRLDWGGLSSVLCGGVVSVPRPPAVEGPAIASP</sequence>
<protein>
    <submittedName>
        <fullName evidence="1">Uncharacterized protein</fullName>
    </submittedName>
</protein>
<gene>
    <name evidence="1" type="ORF">ANN_00232</name>
</gene>
<comment type="caution">
    <text evidence="1">The sequence shown here is derived from an EMBL/GenBank/DDBJ whole genome shotgun (WGS) entry which is preliminary data.</text>
</comment>